<dbReference type="PANTHER" id="PTHR35010:SF2">
    <property type="entry name" value="BLL4672 PROTEIN"/>
    <property type="match status" value="1"/>
</dbReference>
<feature type="compositionally biased region" description="Basic and acidic residues" evidence="1">
    <location>
        <begin position="85"/>
        <end position="104"/>
    </location>
</feature>
<feature type="region of interest" description="Disordered" evidence="1">
    <location>
        <begin position="36"/>
        <end position="59"/>
    </location>
</feature>
<dbReference type="Gene3D" id="3.30.450.180">
    <property type="match status" value="1"/>
</dbReference>
<dbReference type="Proteomes" id="UP000239874">
    <property type="component" value="Unassembled WGS sequence"/>
</dbReference>
<accession>A0A2S6AQL9</accession>
<dbReference type="InterPro" id="IPR041413">
    <property type="entry name" value="MLTR_LBD"/>
</dbReference>
<feature type="domain" description="HTH cro/C1-type" evidence="2">
    <location>
        <begin position="127"/>
        <end position="181"/>
    </location>
</feature>
<dbReference type="SUPFAM" id="SSF47413">
    <property type="entry name" value="lambda repressor-like DNA-binding domains"/>
    <property type="match status" value="1"/>
</dbReference>
<evidence type="ECO:0000313" key="4">
    <source>
        <dbReference type="Proteomes" id="UP000239874"/>
    </source>
</evidence>
<dbReference type="InterPro" id="IPR001387">
    <property type="entry name" value="Cro/C1-type_HTH"/>
</dbReference>
<dbReference type="SMART" id="SM00530">
    <property type="entry name" value="HTH_XRE"/>
    <property type="match status" value="1"/>
</dbReference>
<dbReference type="AlphaFoldDB" id="A0A2S6AQL9"/>
<protein>
    <recommendedName>
        <fullName evidence="2">HTH cro/C1-type domain-containing protein</fullName>
    </recommendedName>
</protein>
<dbReference type="Gene3D" id="1.10.260.40">
    <property type="entry name" value="lambda repressor-like DNA-binding domains"/>
    <property type="match status" value="1"/>
</dbReference>
<proteinExistence type="predicted"/>
<dbReference type="PROSITE" id="PS50943">
    <property type="entry name" value="HTH_CROC1"/>
    <property type="match status" value="1"/>
</dbReference>
<reference evidence="3 4" key="1">
    <citation type="submission" date="2018-02" db="EMBL/GenBank/DDBJ databases">
        <title>8 Nocardia nova and 1 Nocardia cyriacigeorgica strain used for evolution to TMP-SMX.</title>
        <authorList>
            <person name="Mehta H."/>
            <person name="Weng J."/>
            <person name="Shamoo Y."/>
        </authorList>
    </citation>
    <scope>NUCLEOTIDE SEQUENCE [LARGE SCALE GENOMIC DNA]</scope>
    <source>
        <strain evidence="3 4">MDA3139</strain>
    </source>
</reference>
<dbReference type="PANTHER" id="PTHR35010">
    <property type="entry name" value="BLL4672 PROTEIN-RELATED"/>
    <property type="match status" value="1"/>
</dbReference>
<dbReference type="Pfam" id="PF13560">
    <property type="entry name" value="HTH_31"/>
    <property type="match status" value="1"/>
</dbReference>
<feature type="compositionally biased region" description="Polar residues" evidence="1">
    <location>
        <begin position="43"/>
        <end position="58"/>
    </location>
</feature>
<name>A0A2S6AQL9_9NOCA</name>
<organism evidence="3 4">
    <name type="scientific">Nocardia nova</name>
    <dbReference type="NCBI Taxonomy" id="37330"/>
    <lineage>
        <taxon>Bacteria</taxon>
        <taxon>Bacillati</taxon>
        <taxon>Actinomycetota</taxon>
        <taxon>Actinomycetes</taxon>
        <taxon>Mycobacteriales</taxon>
        <taxon>Nocardiaceae</taxon>
        <taxon>Nocardia</taxon>
    </lineage>
</organism>
<dbReference type="InterPro" id="IPR010982">
    <property type="entry name" value="Lambda_DNA-bd_dom_sf"/>
</dbReference>
<gene>
    <name evidence="3" type="ORF">C5E45_15500</name>
</gene>
<comment type="caution">
    <text evidence="3">The sequence shown here is derived from an EMBL/GenBank/DDBJ whole genome shotgun (WGS) entry which is preliminary data.</text>
</comment>
<evidence type="ECO:0000256" key="1">
    <source>
        <dbReference type="SAM" id="MobiDB-lite"/>
    </source>
</evidence>
<dbReference type="GO" id="GO:0003677">
    <property type="term" value="F:DNA binding"/>
    <property type="evidence" value="ECO:0007669"/>
    <property type="project" value="InterPro"/>
</dbReference>
<dbReference type="Pfam" id="PF17765">
    <property type="entry name" value="MLTR_LBD"/>
    <property type="match status" value="1"/>
</dbReference>
<dbReference type="EMBL" id="PSZC01000009">
    <property type="protein sequence ID" value="PPJ37518.1"/>
    <property type="molecule type" value="Genomic_DNA"/>
</dbReference>
<sequence length="367" mass="40615">MPTPPTTSNWRHLFGNSPCSCAPNAYSATAPNYSPPRNRPCHGQNSALATAPTPTSGVETPVIGHGRTRANSMNIHISDPVETVSGRDGDRRVNRVRGHTDGRHPPRRTRRARAAARVDMPDLHLWLDRLRHGRGWSREIAAARARISTAYLFKIEHGRSVPTIDTLARIVRGYDLDPAQSRHTYDLWNPPQRLPADDDLRHQIATPEVNAHLAYLDAARIICAYTTPLSTVLTASDRLYDALPGLRQAANNIVLWFFQPAARELVVDWDDEAPHVVAALRAAIGPYRRSHHARALLHTLAANPHFAELWTTHPTTVSYGRPPDKPVLLRHSGSRGPSAISLQISEFHSPHAILVAYAISKASAECR</sequence>
<feature type="region of interest" description="Disordered" evidence="1">
    <location>
        <begin position="80"/>
        <end position="109"/>
    </location>
</feature>
<evidence type="ECO:0000313" key="3">
    <source>
        <dbReference type="EMBL" id="PPJ37518.1"/>
    </source>
</evidence>
<dbReference type="OrthoDB" id="4567528at2"/>
<evidence type="ECO:0000259" key="2">
    <source>
        <dbReference type="PROSITE" id="PS50943"/>
    </source>
</evidence>
<dbReference type="CDD" id="cd00093">
    <property type="entry name" value="HTH_XRE"/>
    <property type="match status" value="1"/>
</dbReference>